<dbReference type="SUPFAM" id="SSF54909">
    <property type="entry name" value="Dimeric alpha+beta barrel"/>
    <property type="match status" value="1"/>
</dbReference>
<evidence type="ECO:0000313" key="2">
    <source>
        <dbReference type="EMBL" id="AWW00509.1"/>
    </source>
</evidence>
<reference evidence="2 3" key="1">
    <citation type="submission" date="2018-05" db="EMBL/GenBank/DDBJ databases">
        <title>Complete genome sequence of Arcticibacterium luteifluviistationis SM1504T, a cytophagaceae bacterium isolated from Arctic surface seawater.</title>
        <authorList>
            <person name="Li Y."/>
            <person name="Qin Q.-L."/>
        </authorList>
    </citation>
    <scope>NUCLEOTIDE SEQUENCE [LARGE SCALE GENOMIC DNA]</scope>
    <source>
        <strain evidence="2 3">SM1504</strain>
    </source>
</reference>
<dbReference type="InterPro" id="IPR013097">
    <property type="entry name" value="Dabb"/>
</dbReference>
<proteinExistence type="predicted"/>
<gene>
    <name evidence="2" type="ORF">DJ013_20920</name>
</gene>
<sequence length="106" mass="12070">MSSLQKGFVHTVFFWLKEKDNAEHRAGLRAGILKLAENELIATAHVGAPADTNREVIDSTFDFSITFIFKNKADHDEYQIHPKHLVFIDTCAHLWTKVQVYDAEGL</sequence>
<dbReference type="InterPro" id="IPR011008">
    <property type="entry name" value="Dimeric_a/b-barrel"/>
</dbReference>
<keyword evidence="3" id="KW-1185">Reference proteome</keyword>
<dbReference type="EMBL" id="CP029480">
    <property type="protein sequence ID" value="AWW00509.1"/>
    <property type="molecule type" value="Genomic_DNA"/>
</dbReference>
<dbReference type="PROSITE" id="PS51502">
    <property type="entry name" value="S_R_A_B_BARREL"/>
    <property type="match status" value="1"/>
</dbReference>
<dbReference type="Pfam" id="PF07876">
    <property type="entry name" value="Dabb"/>
    <property type="match status" value="1"/>
</dbReference>
<dbReference type="OrthoDB" id="7189263at2"/>
<dbReference type="SMART" id="SM00886">
    <property type="entry name" value="Dabb"/>
    <property type="match status" value="1"/>
</dbReference>
<dbReference type="RefSeq" id="WP_111373875.1">
    <property type="nucleotide sequence ID" value="NZ_CP029480.1"/>
</dbReference>
<evidence type="ECO:0000259" key="1">
    <source>
        <dbReference type="PROSITE" id="PS51502"/>
    </source>
</evidence>
<name>A0A2Z4GHT8_9BACT</name>
<protein>
    <submittedName>
        <fullName evidence="2">Transcription-repair coupling factor</fullName>
    </submittedName>
</protein>
<dbReference type="Proteomes" id="UP000249873">
    <property type="component" value="Chromosome"/>
</dbReference>
<dbReference type="AlphaFoldDB" id="A0A2Z4GHT8"/>
<dbReference type="KEGG" id="als:DJ013_20920"/>
<organism evidence="2 3">
    <name type="scientific">Arcticibacterium luteifluviistationis</name>
    <dbReference type="NCBI Taxonomy" id="1784714"/>
    <lineage>
        <taxon>Bacteria</taxon>
        <taxon>Pseudomonadati</taxon>
        <taxon>Bacteroidota</taxon>
        <taxon>Cytophagia</taxon>
        <taxon>Cytophagales</taxon>
        <taxon>Leadbetterellaceae</taxon>
        <taxon>Arcticibacterium</taxon>
    </lineage>
</organism>
<feature type="domain" description="Stress-response A/B barrel" evidence="1">
    <location>
        <begin position="8"/>
        <end position="103"/>
    </location>
</feature>
<dbReference type="Gene3D" id="3.30.70.100">
    <property type="match status" value="1"/>
</dbReference>
<evidence type="ECO:0000313" key="3">
    <source>
        <dbReference type="Proteomes" id="UP000249873"/>
    </source>
</evidence>
<accession>A0A2Z4GHT8</accession>